<dbReference type="EMBL" id="RCMK01000375">
    <property type="protein sequence ID" value="KAG2932696.1"/>
    <property type="molecule type" value="Genomic_DNA"/>
</dbReference>
<evidence type="ECO:0000313" key="4">
    <source>
        <dbReference type="EMBL" id="KAG2982217.1"/>
    </source>
</evidence>
<name>A0A8T1KX22_9STRA</name>
<organism evidence="3 6">
    <name type="scientific">Phytophthora cactorum</name>
    <dbReference type="NCBI Taxonomy" id="29920"/>
    <lineage>
        <taxon>Eukaryota</taxon>
        <taxon>Sar</taxon>
        <taxon>Stramenopiles</taxon>
        <taxon>Oomycota</taxon>
        <taxon>Peronosporomycetes</taxon>
        <taxon>Peronosporales</taxon>
        <taxon>Peronosporaceae</taxon>
        <taxon>Phytophthora</taxon>
    </lineage>
</organism>
<dbReference type="Proteomes" id="UP000760860">
    <property type="component" value="Unassembled WGS sequence"/>
</dbReference>
<dbReference type="Proteomes" id="UP000736787">
    <property type="component" value="Unassembled WGS sequence"/>
</dbReference>
<evidence type="ECO:0000313" key="5">
    <source>
        <dbReference type="EMBL" id="KAG3218384.1"/>
    </source>
</evidence>
<dbReference type="EMBL" id="RCMI01000266">
    <property type="protein sequence ID" value="KAG2921276.1"/>
    <property type="molecule type" value="Genomic_DNA"/>
</dbReference>
<reference evidence="3" key="1">
    <citation type="submission" date="2018-10" db="EMBL/GenBank/DDBJ databases">
        <title>Effector identification in a new, highly contiguous assembly of the strawberry crown rot pathogen Phytophthora cactorum.</title>
        <authorList>
            <person name="Armitage A.D."/>
            <person name="Nellist C.F."/>
            <person name="Bates H."/>
            <person name="Vickerstaff R.J."/>
            <person name="Harrison R.J."/>
        </authorList>
    </citation>
    <scope>NUCLEOTIDE SEQUENCE</scope>
    <source>
        <strain evidence="1">15-7</strain>
        <strain evidence="2">4032</strain>
        <strain evidence="3">4040</strain>
        <strain evidence="4">P415</strain>
        <strain evidence="5">P421</strain>
    </source>
</reference>
<evidence type="ECO:0000313" key="2">
    <source>
        <dbReference type="EMBL" id="KAG2921276.1"/>
    </source>
</evidence>
<dbReference type="EMBL" id="RCMG01000401">
    <property type="protein sequence ID" value="KAG2854936.1"/>
    <property type="molecule type" value="Genomic_DNA"/>
</dbReference>
<protein>
    <submittedName>
        <fullName evidence="3">Uncharacterized protein</fullName>
    </submittedName>
</protein>
<comment type="caution">
    <text evidence="3">The sequence shown here is derived from an EMBL/GenBank/DDBJ whole genome shotgun (WGS) entry which is preliminary data.</text>
</comment>
<evidence type="ECO:0000313" key="1">
    <source>
        <dbReference type="EMBL" id="KAG2854936.1"/>
    </source>
</evidence>
<dbReference type="EMBL" id="RCMV01000365">
    <property type="protein sequence ID" value="KAG3218384.1"/>
    <property type="molecule type" value="Genomic_DNA"/>
</dbReference>
<accession>A0A8T1KX22</accession>
<dbReference type="AlphaFoldDB" id="A0A8T1KX22"/>
<evidence type="ECO:0000313" key="6">
    <source>
        <dbReference type="Proteomes" id="UP000736787"/>
    </source>
</evidence>
<dbReference type="EMBL" id="RCML01000285">
    <property type="protein sequence ID" value="KAG2982217.1"/>
    <property type="molecule type" value="Genomic_DNA"/>
</dbReference>
<dbReference type="Proteomes" id="UP000697107">
    <property type="component" value="Unassembled WGS sequence"/>
</dbReference>
<evidence type="ECO:0000313" key="3">
    <source>
        <dbReference type="EMBL" id="KAG2932696.1"/>
    </source>
</evidence>
<gene>
    <name evidence="1" type="ORF">PC113_g12877</name>
    <name evidence="2" type="ORF">PC115_g9572</name>
    <name evidence="3" type="ORF">PC117_g13080</name>
    <name evidence="4" type="ORF">PC118_g10107</name>
    <name evidence="5" type="ORF">PC129_g10801</name>
</gene>
<dbReference type="Proteomes" id="UP000774804">
    <property type="component" value="Unassembled WGS sequence"/>
</dbReference>
<proteinExistence type="predicted"/>
<sequence length="70" mass="7751">MPVLPADTRISEGTGHMIVKYADGKPRRLTRRLATVAYAFGGFSGSDEFLVIELRASHRLVDPDCPPTRH</sequence>
<dbReference type="Proteomes" id="UP000735874">
    <property type="component" value="Unassembled WGS sequence"/>
</dbReference>